<name>A0A918EIJ2_9PSEU</name>
<sequence length="62" mass="6311">MPAAPITFTGEPGVEPDAGPREPERAVGAVVADAPPAGDLVANGHDPVRRSDRDGGAHRSDQ</sequence>
<dbReference type="Proteomes" id="UP000639606">
    <property type="component" value="Unassembled WGS sequence"/>
</dbReference>
<organism evidence="2 3">
    <name type="scientific">Saccharothrix coeruleofusca</name>
    <dbReference type="NCBI Taxonomy" id="33919"/>
    <lineage>
        <taxon>Bacteria</taxon>
        <taxon>Bacillati</taxon>
        <taxon>Actinomycetota</taxon>
        <taxon>Actinomycetes</taxon>
        <taxon>Pseudonocardiales</taxon>
        <taxon>Pseudonocardiaceae</taxon>
        <taxon>Saccharothrix</taxon>
    </lineage>
</organism>
<gene>
    <name evidence="2" type="ORF">GCM10010185_70300</name>
</gene>
<evidence type="ECO:0000313" key="2">
    <source>
        <dbReference type="EMBL" id="GGP86502.1"/>
    </source>
</evidence>
<keyword evidence="3" id="KW-1185">Reference proteome</keyword>
<dbReference type="AlphaFoldDB" id="A0A918EIJ2"/>
<accession>A0A918EIJ2</accession>
<dbReference type="EMBL" id="BMRG01000031">
    <property type="protein sequence ID" value="GGP86502.1"/>
    <property type="molecule type" value="Genomic_DNA"/>
</dbReference>
<reference evidence="2" key="2">
    <citation type="submission" date="2020-09" db="EMBL/GenBank/DDBJ databases">
        <authorList>
            <person name="Sun Q."/>
            <person name="Ohkuma M."/>
        </authorList>
    </citation>
    <scope>NUCLEOTIDE SEQUENCE</scope>
    <source>
        <strain evidence="2">JCM 3313</strain>
    </source>
</reference>
<reference evidence="2" key="1">
    <citation type="journal article" date="2014" name="Int. J. Syst. Evol. Microbiol.">
        <title>Complete genome sequence of Corynebacterium casei LMG S-19264T (=DSM 44701T), isolated from a smear-ripened cheese.</title>
        <authorList>
            <consortium name="US DOE Joint Genome Institute (JGI-PGF)"/>
            <person name="Walter F."/>
            <person name="Albersmeier A."/>
            <person name="Kalinowski J."/>
            <person name="Ruckert C."/>
        </authorList>
    </citation>
    <scope>NUCLEOTIDE SEQUENCE</scope>
    <source>
        <strain evidence="2">JCM 3313</strain>
    </source>
</reference>
<feature type="region of interest" description="Disordered" evidence="1">
    <location>
        <begin position="1"/>
        <end position="62"/>
    </location>
</feature>
<comment type="caution">
    <text evidence="2">The sequence shown here is derived from an EMBL/GenBank/DDBJ whole genome shotgun (WGS) entry which is preliminary data.</text>
</comment>
<proteinExistence type="predicted"/>
<dbReference type="RefSeq" id="WP_209617783.1">
    <property type="nucleotide sequence ID" value="NZ_JAGINV010000001.1"/>
</dbReference>
<evidence type="ECO:0000256" key="1">
    <source>
        <dbReference type="SAM" id="MobiDB-lite"/>
    </source>
</evidence>
<feature type="compositionally biased region" description="Basic and acidic residues" evidence="1">
    <location>
        <begin position="46"/>
        <end position="62"/>
    </location>
</feature>
<evidence type="ECO:0000313" key="3">
    <source>
        <dbReference type="Proteomes" id="UP000639606"/>
    </source>
</evidence>
<feature type="compositionally biased region" description="Low complexity" evidence="1">
    <location>
        <begin position="26"/>
        <end position="42"/>
    </location>
</feature>
<protein>
    <submittedName>
        <fullName evidence="2">Uncharacterized protein</fullName>
    </submittedName>
</protein>